<proteinExistence type="predicted"/>
<keyword evidence="3" id="KW-1185">Reference proteome</keyword>
<organism evidence="2 3">
    <name type="scientific">Erythroxylum novogranatense</name>
    <dbReference type="NCBI Taxonomy" id="1862640"/>
    <lineage>
        <taxon>Eukaryota</taxon>
        <taxon>Viridiplantae</taxon>
        <taxon>Streptophyta</taxon>
        <taxon>Embryophyta</taxon>
        <taxon>Tracheophyta</taxon>
        <taxon>Spermatophyta</taxon>
        <taxon>Magnoliopsida</taxon>
        <taxon>eudicotyledons</taxon>
        <taxon>Gunneridae</taxon>
        <taxon>Pentapetalae</taxon>
        <taxon>rosids</taxon>
        <taxon>fabids</taxon>
        <taxon>Malpighiales</taxon>
        <taxon>Erythroxylaceae</taxon>
        <taxon>Erythroxylum</taxon>
    </lineage>
</organism>
<feature type="compositionally biased region" description="Basic and acidic residues" evidence="1">
    <location>
        <begin position="1"/>
        <end position="12"/>
    </location>
</feature>
<sequence>MELPLAHRDPSLRRFLRCPLRPRRPPPSTARPRKDSPIQGMVVGSRDSCFTALTPEASYDTPTDIPQMVDSPRPLTGHASSGKDQRHHKSPSPSSKRDESHKRGSPLGTSGNKVSLKGATSSSSRLGPSLQQPRPSGPSPATLSPGHVAISLLSHVALVSPDPTFPQPIPANLLNGATAEVNTDPPIPWIRRRHNLSQRLRPPDPTPEHQRAGDLHDSHDTTMEDTVPSHMTIPSQVSAGQVVPVLIGSS</sequence>
<reference evidence="2 3" key="1">
    <citation type="submission" date="2021-09" db="EMBL/GenBank/DDBJ databases">
        <title>Genomic insights and catalytic innovation underlie evolution of tropane alkaloids biosynthesis.</title>
        <authorList>
            <person name="Wang Y.-J."/>
            <person name="Tian T."/>
            <person name="Huang J.-P."/>
            <person name="Huang S.-X."/>
        </authorList>
    </citation>
    <scope>NUCLEOTIDE SEQUENCE [LARGE SCALE GENOMIC DNA]</scope>
    <source>
        <strain evidence="2">KIB-2018</strain>
        <tissue evidence="2">Leaf</tissue>
    </source>
</reference>
<comment type="caution">
    <text evidence="2">The sequence shown here is derived from an EMBL/GenBank/DDBJ whole genome shotgun (WGS) entry which is preliminary data.</text>
</comment>
<feature type="compositionally biased region" description="Basic residues" evidence="1">
    <location>
        <begin position="14"/>
        <end position="24"/>
    </location>
</feature>
<feature type="compositionally biased region" description="Polar residues" evidence="1">
    <location>
        <begin position="107"/>
        <end position="142"/>
    </location>
</feature>
<feature type="region of interest" description="Disordered" evidence="1">
    <location>
        <begin position="1"/>
        <end position="144"/>
    </location>
</feature>
<name>A0AAV8U9F2_9ROSI</name>
<gene>
    <name evidence="2" type="ORF">K2173_017230</name>
</gene>
<evidence type="ECO:0000313" key="3">
    <source>
        <dbReference type="Proteomes" id="UP001159364"/>
    </source>
</evidence>
<feature type="region of interest" description="Disordered" evidence="1">
    <location>
        <begin position="198"/>
        <end position="223"/>
    </location>
</feature>
<feature type="compositionally biased region" description="Basic and acidic residues" evidence="1">
    <location>
        <begin position="206"/>
        <end position="222"/>
    </location>
</feature>
<evidence type="ECO:0000256" key="1">
    <source>
        <dbReference type="SAM" id="MobiDB-lite"/>
    </source>
</evidence>
<protein>
    <submittedName>
        <fullName evidence="2">Uncharacterized protein</fullName>
    </submittedName>
</protein>
<dbReference type="EMBL" id="JAIWQS010000001">
    <property type="protein sequence ID" value="KAJ8774784.1"/>
    <property type="molecule type" value="Genomic_DNA"/>
</dbReference>
<dbReference type="Proteomes" id="UP001159364">
    <property type="component" value="Linkage Group LG01"/>
</dbReference>
<dbReference type="AlphaFoldDB" id="A0AAV8U9F2"/>
<accession>A0AAV8U9F2</accession>
<evidence type="ECO:0000313" key="2">
    <source>
        <dbReference type="EMBL" id="KAJ8774784.1"/>
    </source>
</evidence>